<evidence type="ECO:0000256" key="8">
    <source>
        <dbReference type="ARBA" id="ARBA00023098"/>
    </source>
</evidence>
<name>A0AAP4B9L2_9FIRM</name>
<proteinExistence type="predicted"/>
<comment type="caution">
    <text evidence="15">The sequence shown here is derived from an EMBL/GenBank/DDBJ whole genome shotgun (WGS) entry which is preliminary data.</text>
</comment>
<evidence type="ECO:0000313" key="15">
    <source>
        <dbReference type="EMBL" id="MDI9241757.1"/>
    </source>
</evidence>
<evidence type="ECO:0000256" key="7">
    <source>
        <dbReference type="ARBA" id="ARBA00022989"/>
    </source>
</evidence>
<dbReference type="GO" id="GO:0005886">
    <property type="term" value="C:plasma membrane"/>
    <property type="evidence" value="ECO:0007669"/>
    <property type="project" value="UniProtKB-SubCell"/>
</dbReference>
<keyword evidence="5 13" id="KW-0812">Transmembrane</keyword>
<dbReference type="Gene3D" id="3.30.870.10">
    <property type="entry name" value="Endonuclease Chain A"/>
    <property type="match status" value="2"/>
</dbReference>
<reference evidence="15 16" key="1">
    <citation type="submission" date="2023-05" db="EMBL/GenBank/DDBJ databases">
        <title>[ruminococcus] sp. nov., isolated from a pig farm feces dump.</title>
        <authorList>
            <person name="Chang Y.-H."/>
        </authorList>
    </citation>
    <scope>NUCLEOTIDE SEQUENCE [LARGE SCALE GENOMIC DNA]</scope>
    <source>
        <strain evidence="15 16">YH-rum2234</strain>
    </source>
</reference>
<keyword evidence="11" id="KW-1208">Phospholipid metabolism</keyword>
<evidence type="ECO:0000256" key="9">
    <source>
        <dbReference type="ARBA" id="ARBA00023136"/>
    </source>
</evidence>
<keyword evidence="4" id="KW-0808">Transferase</keyword>
<evidence type="ECO:0000256" key="5">
    <source>
        <dbReference type="ARBA" id="ARBA00022692"/>
    </source>
</evidence>
<feature type="transmembrane region" description="Helical" evidence="13">
    <location>
        <begin position="38"/>
        <end position="56"/>
    </location>
</feature>
<dbReference type="RefSeq" id="WP_283230265.1">
    <property type="nucleotide sequence ID" value="NZ_JASGBQ010000004.1"/>
</dbReference>
<evidence type="ECO:0000259" key="14">
    <source>
        <dbReference type="PROSITE" id="PS50035"/>
    </source>
</evidence>
<dbReference type="PANTHER" id="PTHR21248:SF22">
    <property type="entry name" value="PHOSPHOLIPASE D"/>
    <property type="match status" value="1"/>
</dbReference>
<evidence type="ECO:0000256" key="11">
    <source>
        <dbReference type="ARBA" id="ARBA00023264"/>
    </source>
</evidence>
<dbReference type="InterPro" id="IPR022924">
    <property type="entry name" value="Cardiolipin_synthase"/>
</dbReference>
<accession>A0AAP4B9L2</accession>
<dbReference type="GO" id="GO:0008808">
    <property type="term" value="F:cardiolipin synthase activity"/>
    <property type="evidence" value="ECO:0007669"/>
    <property type="project" value="UniProtKB-UniRule"/>
</dbReference>
<dbReference type="GO" id="GO:0032049">
    <property type="term" value="P:cardiolipin biosynthetic process"/>
    <property type="evidence" value="ECO:0007669"/>
    <property type="project" value="UniProtKB-UniRule"/>
</dbReference>
<keyword evidence="3" id="KW-0444">Lipid biosynthesis</keyword>
<dbReference type="InterPro" id="IPR001736">
    <property type="entry name" value="PLipase_D/transphosphatidylase"/>
</dbReference>
<dbReference type="NCBIfam" id="TIGR04265">
    <property type="entry name" value="bac_cardiolipin"/>
    <property type="match status" value="1"/>
</dbReference>
<feature type="transmembrane region" description="Helical" evidence="13">
    <location>
        <begin position="12"/>
        <end position="32"/>
    </location>
</feature>
<dbReference type="CDD" id="cd09160">
    <property type="entry name" value="PLDc_SMU_988_like_2"/>
    <property type="match status" value="1"/>
</dbReference>
<evidence type="ECO:0000256" key="4">
    <source>
        <dbReference type="ARBA" id="ARBA00022679"/>
    </source>
</evidence>
<evidence type="ECO:0000313" key="16">
    <source>
        <dbReference type="Proteomes" id="UP001300383"/>
    </source>
</evidence>
<dbReference type="SMART" id="SM00155">
    <property type="entry name" value="PLDc"/>
    <property type="match status" value="2"/>
</dbReference>
<organism evidence="15 16">
    <name type="scientific">Fusibacillus kribbianus</name>
    <dbReference type="NCBI Taxonomy" id="3044208"/>
    <lineage>
        <taxon>Bacteria</taxon>
        <taxon>Bacillati</taxon>
        <taxon>Bacillota</taxon>
        <taxon>Clostridia</taxon>
        <taxon>Lachnospirales</taxon>
        <taxon>Lachnospiraceae</taxon>
        <taxon>Fusibacillus</taxon>
    </lineage>
</organism>
<evidence type="ECO:0000256" key="13">
    <source>
        <dbReference type="SAM" id="Phobius"/>
    </source>
</evidence>
<dbReference type="Pfam" id="PF13396">
    <property type="entry name" value="PLDc_N"/>
    <property type="match status" value="1"/>
</dbReference>
<keyword evidence="2" id="KW-1003">Cell membrane</keyword>
<dbReference type="Proteomes" id="UP001300383">
    <property type="component" value="Unassembled WGS sequence"/>
</dbReference>
<protein>
    <recommendedName>
        <fullName evidence="12">Cardiolipin synthase</fullName>
        <ecNumber evidence="12">2.7.8.-</ecNumber>
    </recommendedName>
</protein>
<dbReference type="CDD" id="cd09154">
    <property type="entry name" value="PLDc_SMU_988_like_1"/>
    <property type="match status" value="1"/>
</dbReference>
<dbReference type="PROSITE" id="PS50035">
    <property type="entry name" value="PLD"/>
    <property type="match status" value="2"/>
</dbReference>
<dbReference type="EMBL" id="JASGBQ010000004">
    <property type="protein sequence ID" value="MDI9241757.1"/>
    <property type="molecule type" value="Genomic_DNA"/>
</dbReference>
<sequence>MRRIIKFLTSRMVWVAMVIVLQVAWIVDSVLLLGRYYWTAQIFLSLVGLVLVIYIVRQWNNPAYKLAWSILILSVPIVGTILYLLFGRGNAIVTHRRIHERIDHELLPLMTQKGEIFEELLQEDPAVFRQFRYLSETAGFPVERDGFSHYFSDGEEYFSALCEELKKAERFIFLEYFIIERGYMWDTILSILEERVKAGVEVRLLYDDVGSIWLLPRNYPTLLREKGIACRRFNPFRPVISAIFNNRDHRKIAVIDGRTAFCGGLNLADEYINRKERFGHWKDGGVAIKGEAVWNYTSMFLGMWNSISHTDYDYAAYRETGKEAAWKGGFVAPYGDSPLDHECTGENVYLNMIHNAKQYVYIYTPYLIIDNEMMTSLTLAAKSGIDVKIMLPHIPDKRLIFMLTRSYYAQLLDAGVRIYEYLPGFLHTKAFVADGTLAAIGSINLDFRSLYLHFECGALLYKTAAVEELHADFIKTVEQEAMEITMEFCRKRPVYEQLLVSAMRLFTPLF</sequence>
<evidence type="ECO:0000256" key="3">
    <source>
        <dbReference type="ARBA" id="ARBA00022516"/>
    </source>
</evidence>
<gene>
    <name evidence="15" type="primary">cls</name>
    <name evidence="15" type="ORF">QJ036_04585</name>
</gene>
<keyword evidence="8" id="KW-0443">Lipid metabolism</keyword>
<dbReference type="SUPFAM" id="SSF56024">
    <property type="entry name" value="Phospholipase D/nuclease"/>
    <property type="match status" value="2"/>
</dbReference>
<dbReference type="AlphaFoldDB" id="A0AAP4B9L2"/>
<keyword evidence="6" id="KW-0677">Repeat</keyword>
<evidence type="ECO:0000256" key="1">
    <source>
        <dbReference type="ARBA" id="ARBA00004651"/>
    </source>
</evidence>
<comment type="subcellular location">
    <subcellularLocation>
        <location evidence="1">Cell membrane</location>
        <topology evidence="1">Multi-pass membrane protein</topology>
    </subcellularLocation>
</comment>
<feature type="domain" description="PLD phosphodiesterase" evidence="14">
    <location>
        <begin position="422"/>
        <end position="449"/>
    </location>
</feature>
<feature type="domain" description="PLD phosphodiesterase" evidence="14">
    <location>
        <begin position="244"/>
        <end position="271"/>
    </location>
</feature>
<evidence type="ECO:0000256" key="12">
    <source>
        <dbReference type="NCBIfam" id="TIGR04265"/>
    </source>
</evidence>
<dbReference type="Pfam" id="PF13091">
    <property type="entry name" value="PLDc_2"/>
    <property type="match status" value="2"/>
</dbReference>
<keyword evidence="7 13" id="KW-1133">Transmembrane helix</keyword>
<dbReference type="EC" id="2.7.8.-" evidence="12"/>
<keyword evidence="10" id="KW-0594">Phospholipid biosynthesis</keyword>
<feature type="transmembrane region" description="Helical" evidence="13">
    <location>
        <begin position="68"/>
        <end position="86"/>
    </location>
</feature>
<dbReference type="InterPro" id="IPR027379">
    <property type="entry name" value="CLS_N"/>
</dbReference>
<evidence type="ECO:0000256" key="10">
    <source>
        <dbReference type="ARBA" id="ARBA00023209"/>
    </source>
</evidence>
<dbReference type="InterPro" id="IPR025202">
    <property type="entry name" value="PLD-like_dom"/>
</dbReference>
<keyword evidence="16" id="KW-1185">Reference proteome</keyword>
<dbReference type="PANTHER" id="PTHR21248">
    <property type="entry name" value="CARDIOLIPIN SYNTHASE"/>
    <property type="match status" value="1"/>
</dbReference>
<keyword evidence="9 13" id="KW-0472">Membrane</keyword>
<evidence type="ECO:0000256" key="2">
    <source>
        <dbReference type="ARBA" id="ARBA00022475"/>
    </source>
</evidence>
<evidence type="ECO:0000256" key="6">
    <source>
        <dbReference type="ARBA" id="ARBA00022737"/>
    </source>
</evidence>